<dbReference type="SMART" id="SM00354">
    <property type="entry name" value="HTH_LACI"/>
    <property type="match status" value="1"/>
</dbReference>
<evidence type="ECO:0000259" key="4">
    <source>
        <dbReference type="PROSITE" id="PS50932"/>
    </source>
</evidence>
<dbReference type="InterPro" id="IPR046335">
    <property type="entry name" value="LacI/GalR-like_sensor"/>
</dbReference>
<evidence type="ECO:0000313" key="5">
    <source>
        <dbReference type="EMBL" id="MFC0406896.1"/>
    </source>
</evidence>
<dbReference type="Gene3D" id="3.40.50.2300">
    <property type="match status" value="2"/>
</dbReference>
<evidence type="ECO:0000256" key="2">
    <source>
        <dbReference type="ARBA" id="ARBA00023125"/>
    </source>
</evidence>
<dbReference type="RefSeq" id="WP_377042585.1">
    <property type="nucleotide sequence ID" value="NZ_JBHLUN010000001.1"/>
</dbReference>
<dbReference type="InterPro" id="IPR028082">
    <property type="entry name" value="Peripla_BP_I"/>
</dbReference>
<dbReference type="PROSITE" id="PS50932">
    <property type="entry name" value="HTH_LACI_2"/>
    <property type="match status" value="1"/>
</dbReference>
<evidence type="ECO:0000256" key="3">
    <source>
        <dbReference type="ARBA" id="ARBA00023163"/>
    </source>
</evidence>
<keyword evidence="6" id="KW-1185">Reference proteome</keyword>
<organism evidence="5 6">
    <name type="scientific">Roseomonas elaeocarpi</name>
    <dbReference type="NCBI Taxonomy" id="907779"/>
    <lineage>
        <taxon>Bacteria</taxon>
        <taxon>Pseudomonadati</taxon>
        <taxon>Pseudomonadota</taxon>
        <taxon>Alphaproteobacteria</taxon>
        <taxon>Acetobacterales</taxon>
        <taxon>Roseomonadaceae</taxon>
        <taxon>Roseomonas</taxon>
    </lineage>
</organism>
<dbReference type="GO" id="GO:0003677">
    <property type="term" value="F:DNA binding"/>
    <property type="evidence" value="ECO:0007669"/>
    <property type="project" value="UniProtKB-KW"/>
</dbReference>
<dbReference type="CDD" id="cd01392">
    <property type="entry name" value="HTH_LacI"/>
    <property type="match status" value="1"/>
</dbReference>
<dbReference type="PANTHER" id="PTHR30146:SF138">
    <property type="entry name" value="TRANSCRIPTIONAL REGULATORY PROTEIN"/>
    <property type="match status" value="1"/>
</dbReference>
<gene>
    <name evidence="5" type="ORF">ACFFGY_01460</name>
</gene>
<proteinExistence type="predicted"/>
<dbReference type="Pfam" id="PF13377">
    <property type="entry name" value="Peripla_BP_3"/>
    <property type="match status" value="1"/>
</dbReference>
<name>A0ABV6JMG0_9PROT</name>
<reference evidence="5 6" key="1">
    <citation type="submission" date="2024-09" db="EMBL/GenBank/DDBJ databases">
        <authorList>
            <person name="Sun Q."/>
            <person name="Mori K."/>
        </authorList>
    </citation>
    <scope>NUCLEOTIDE SEQUENCE [LARGE SCALE GENOMIC DNA]</scope>
    <source>
        <strain evidence="5 6">TBRC 5777</strain>
    </source>
</reference>
<comment type="caution">
    <text evidence="5">The sequence shown here is derived from an EMBL/GenBank/DDBJ whole genome shotgun (WGS) entry which is preliminary data.</text>
</comment>
<dbReference type="Proteomes" id="UP001589865">
    <property type="component" value="Unassembled WGS sequence"/>
</dbReference>
<keyword evidence="1" id="KW-0805">Transcription regulation</keyword>
<accession>A0ABV6JMG0</accession>
<protein>
    <submittedName>
        <fullName evidence="5">LacI family DNA-binding transcriptional regulator</fullName>
    </submittedName>
</protein>
<feature type="domain" description="HTH lacI-type" evidence="4">
    <location>
        <begin position="53"/>
        <end position="107"/>
    </location>
</feature>
<dbReference type="Pfam" id="PF00356">
    <property type="entry name" value="LacI"/>
    <property type="match status" value="1"/>
</dbReference>
<evidence type="ECO:0000256" key="1">
    <source>
        <dbReference type="ARBA" id="ARBA00023015"/>
    </source>
</evidence>
<dbReference type="InterPro" id="IPR010982">
    <property type="entry name" value="Lambda_DNA-bd_dom_sf"/>
</dbReference>
<dbReference type="Gene3D" id="1.10.260.40">
    <property type="entry name" value="lambda repressor-like DNA-binding domains"/>
    <property type="match status" value="1"/>
</dbReference>
<dbReference type="CDD" id="cd06284">
    <property type="entry name" value="PBP1_LacI-like"/>
    <property type="match status" value="1"/>
</dbReference>
<keyword evidence="3" id="KW-0804">Transcription</keyword>
<evidence type="ECO:0000313" key="6">
    <source>
        <dbReference type="Proteomes" id="UP001589865"/>
    </source>
</evidence>
<keyword evidence="2 5" id="KW-0238">DNA-binding</keyword>
<dbReference type="InterPro" id="IPR000843">
    <property type="entry name" value="HTH_LacI"/>
</dbReference>
<sequence length="406" mass="43375">MPFPIATAFREGYAIDFNAALRKFWTAARGRRIIAFMAIQPGKVESGDARERPKMSDVARLAGVSVATVSRVLSGSSLVNAETRDRVRHAVGSTGYVVHSAASGLRLQRSRQLLVILPTIANAFFAEIVLGVEEAAQAAGFGVLIGSTGDQPNRQEGLTRQLLTGAVDGLLLLTGQRPLGVPEAPQLRQRIVAISEHIPRSGIPAVSIDNVRAMAAVTRHLLQLGHRRIGFIGAAANNILTREREKGFRTALLEARVAFDPSLLIHADYSMEAGAKGLQHLLLQTHPALGPVTAVACCSDEIAIGVVRSARLAGLSVPGDLSVTGFDDIQFAAAYDPPLTTIRQPRLLMGRAAATLLLEALEGDSLRSRRLNLDYQLMVRGSTAVVSRTASRRNAAAFAAPGRKRV</sequence>
<dbReference type="SUPFAM" id="SSF53822">
    <property type="entry name" value="Periplasmic binding protein-like I"/>
    <property type="match status" value="1"/>
</dbReference>
<dbReference type="PANTHER" id="PTHR30146">
    <property type="entry name" value="LACI-RELATED TRANSCRIPTIONAL REPRESSOR"/>
    <property type="match status" value="1"/>
</dbReference>
<dbReference type="SUPFAM" id="SSF47413">
    <property type="entry name" value="lambda repressor-like DNA-binding domains"/>
    <property type="match status" value="1"/>
</dbReference>
<dbReference type="PROSITE" id="PS00356">
    <property type="entry name" value="HTH_LACI_1"/>
    <property type="match status" value="1"/>
</dbReference>
<dbReference type="EMBL" id="JBHLUN010000001">
    <property type="protein sequence ID" value="MFC0406896.1"/>
    <property type="molecule type" value="Genomic_DNA"/>
</dbReference>